<dbReference type="Pfam" id="PF13768">
    <property type="entry name" value="VWA_3"/>
    <property type="match status" value="1"/>
</dbReference>
<evidence type="ECO:0000259" key="2">
    <source>
        <dbReference type="PROSITE" id="PS50234"/>
    </source>
</evidence>
<dbReference type="EMBL" id="KV878210">
    <property type="protein sequence ID" value="OJJ39741.1"/>
    <property type="molecule type" value="Genomic_DNA"/>
</dbReference>
<dbReference type="InterPro" id="IPR002035">
    <property type="entry name" value="VWF_A"/>
</dbReference>
<proteinExistence type="predicted"/>
<dbReference type="PANTHER" id="PTHR45737:SF6">
    <property type="entry name" value="VON WILLEBRAND FACTOR A DOMAIN-CONTAINING PROTEIN 5A"/>
    <property type="match status" value="1"/>
</dbReference>
<feature type="compositionally biased region" description="Polar residues" evidence="1">
    <location>
        <begin position="733"/>
        <end position="743"/>
    </location>
</feature>
<dbReference type="SUPFAM" id="SSF53300">
    <property type="entry name" value="vWA-like"/>
    <property type="match status" value="1"/>
</dbReference>
<evidence type="ECO:0000256" key="1">
    <source>
        <dbReference type="SAM" id="MobiDB-lite"/>
    </source>
</evidence>
<name>A0A1L9RXR6_ASPWE</name>
<reference evidence="5" key="1">
    <citation type="journal article" date="2017" name="Genome Biol.">
        <title>Comparative genomics reveals high biological diversity and specific adaptations in the industrially and medically important fungal genus Aspergillus.</title>
        <authorList>
            <person name="de Vries R.P."/>
            <person name="Riley R."/>
            <person name="Wiebenga A."/>
            <person name="Aguilar-Osorio G."/>
            <person name="Amillis S."/>
            <person name="Uchima C.A."/>
            <person name="Anderluh G."/>
            <person name="Asadollahi M."/>
            <person name="Askin M."/>
            <person name="Barry K."/>
            <person name="Battaglia E."/>
            <person name="Bayram O."/>
            <person name="Benocci T."/>
            <person name="Braus-Stromeyer S.A."/>
            <person name="Caldana C."/>
            <person name="Canovas D."/>
            <person name="Cerqueira G.C."/>
            <person name="Chen F."/>
            <person name="Chen W."/>
            <person name="Choi C."/>
            <person name="Clum A."/>
            <person name="Dos Santos R.A."/>
            <person name="Damasio A.R."/>
            <person name="Diallinas G."/>
            <person name="Emri T."/>
            <person name="Fekete E."/>
            <person name="Flipphi M."/>
            <person name="Freyberg S."/>
            <person name="Gallo A."/>
            <person name="Gournas C."/>
            <person name="Habgood R."/>
            <person name="Hainaut M."/>
            <person name="Harispe M.L."/>
            <person name="Henrissat B."/>
            <person name="Hilden K.S."/>
            <person name="Hope R."/>
            <person name="Hossain A."/>
            <person name="Karabika E."/>
            <person name="Karaffa L."/>
            <person name="Karanyi Z."/>
            <person name="Krasevec N."/>
            <person name="Kuo A."/>
            <person name="Kusch H."/>
            <person name="LaButti K."/>
            <person name="Lagendijk E.L."/>
            <person name="Lapidus A."/>
            <person name="Levasseur A."/>
            <person name="Lindquist E."/>
            <person name="Lipzen A."/>
            <person name="Logrieco A.F."/>
            <person name="MacCabe A."/>
            <person name="Maekelae M.R."/>
            <person name="Malavazi I."/>
            <person name="Melin P."/>
            <person name="Meyer V."/>
            <person name="Mielnichuk N."/>
            <person name="Miskei M."/>
            <person name="Molnar A.P."/>
            <person name="Mule G."/>
            <person name="Ngan C.Y."/>
            <person name="Orejas M."/>
            <person name="Orosz E."/>
            <person name="Ouedraogo J.P."/>
            <person name="Overkamp K.M."/>
            <person name="Park H.-S."/>
            <person name="Perrone G."/>
            <person name="Piumi F."/>
            <person name="Punt P.J."/>
            <person name="Ram A.F."/>
            <person name="Ramon A."/>
            <person name="Rauscher S."/>
            <person name="Record E."/>
            <person name="Riano-Pachon D.M."/>
            <person name="Robert V."/>
            <person name="Roehrig J."/>
            <person name="Ruller R."/>
            <person name="Salamov A."/>
            <person name="Salih N.S."/>
            <person name="Samson R.A."/>
            <person name="Sandor E."/>
            <person name="Sanguinetti M."/>
            <person name="Schuetze T."/>
            <person name="Sepcic K."/>
            <person name="Shelest E."/>
            <person name="Sherlock G."/>
            <person name="Sophianopoulou V."/>
            <person name="Squina F.M."/>
            <person name="Sun H."/>
            <person name="Susca A."/>
            <person name="Todd R.B."/>
            <person name="Tsang A."/>
            <person name="Unkles S.E."/>
            <person name="van de Wiele N."/>
            <person name="van Rossen-Uffink D."/>
            <person name="Oliveira J.V."/>
            <person name="Vesth T.C."/>
            <person name="Visser J."/>
            <person name="Yu J.-H."/>
            <person name="Zhou M."/>
            <person name="Andersen M.R."/>
            <person name="Archer D.B."/>
            <person name="Baker S.E."/>
            <person name="Benoit I."/>
            <person name="Brakhage A.A."/>
            <person name="Braus G.H."/>
            <person name="Fischer R."/>
            <person name="Frisvad J.C."/>
            <person name="Goldman G.H."/>
            <person name="Houbraken J."/>
            <person name="Oakley B."/>
            <person name="Pocsi I."/>
            <person name="Scazzocchio C."/>
            <person name="Seiboth B."/>
            <person name="vanKuyk P.A."/>
            <person name="Wortman J."/>
            <person name="Dyer P.S."/>
            <person name="Grigoriev I.V."/>
        </authorList>
    </citation>
    <scope>NUCLEOTIDE SEQUENCE [LARGE SCALE GENOMIC DNA]</scope>
    <source>
        <strain evidence="5">DTO 134E9</strain>
    </source>
</reference>
<dbReference type="Gene3D" id="3.40.50.410">
    <property type="entry name" value="von Willebrand factor, type A domain"/>
    <property type="match status" value="1"/>
</dbReference>
<accession>A0A1L9RXR6</accession>
<feature type="domain" description="VWFA" evidence="2">
    <location>
        <begin position="272"/>
        <end position="448"/>
    </location>
</feature>
<dbReference type="InterPro" id="IPR013694">
    <property type="entry name" value="VIT"/>
</dbReference>
<dbReference type="SMART" id="SM00609">
    <property type="entry name" value="VIT"/>
    <property type="match status" value="1"/>
</dbReference>
<feature type="compositionally biased region" description="Basic and acidic residues" evidence="1">
    <location>
        <begin position="480"/>
        <end position="496"/>
    </location>
</feature>
<dbReference type="PROSITE" id="PS51468">
    <property type="entry name" value="VIT"/>
    <property type="match status" value="1"/>
</dbReference>
<keyword evidence="5" id="KW-1185">Reference proteome</keyword>
<feature type="compositionally biased region" description="Low complexity" evidence="1">
    <location>
        <begin position="868"/>
        <end position="898"/>
    </location>
</feature>
<feature type="compositionally biased region" description="Polar residues" evidence="1">
    <location>
        <begin position="677"/>
        <end position="688"/>
    </location>
</feature>
<dbReference type="GeneID" id="63755467"/>
<feature type="compositionally biased region" description="Low complexity" evidence="1">
    <location>
        <begin position="753"/>
        <end position="768"/>
    </location>
</feature>
<feature type="domain" description="VIT" evidence="3">
    <location>
        <begin position="1"/>
        <end position="119"/>
    </location>
</feature>
<evidence type="ECO:0000259" key="3">
    <source>
        <dbReference type="PROSITE" id="PS51468"/>
    </source>
</evidence>
<feature type="non-terminal residue" evidence="4">
    <location>
        <position position="1040"/>
    </location>
</feature>
<feature type="region of interest" description="Disordered" evidence="1">
    <location>
        <begin position="480"/>
        <end position="499"/>
    </location>
</feature>
<feature type="compositionally biased region" description="Low complexity" evidence="1">
    <location>
        <begin position="777"/>
        <end position="792"/>
    </location>
</feature>
<dbReference type="RefSeq" id="XP_040693417.1">
    <property type="nucleotide sequence ID" value="XM_040839619.1"/>
</dbReference>
<dbReference type="Proteomes" id="UP000184383">
    <property type="component" value="Unassembled WGS sequence"/>
</dbReference>
<feature type="region of interest" description="Disordered" evidence="1">
    <location>
        <begin position="656"/>
        <end position="932"/>
    </location>
</feature>
<organism evidence="4 5">
    <name type="scientific">Aspergillus wentii DTO 134E9</name>
    <dbReference type="NCBI Taxonomy" id="1073089"/>
    <lineage>
        <taxon>Eukaryota</taxon>
        <taxon>Fungi</taxon>
        <taxon>Dikarya</taxon>
        <taxon>Ascomycota</taxon>
        <taxon>Pezizomycotina</taxon>
        <taxon>Eurotiomycetes</taxon>
        <taxon>Eurotiomycetidae</taxon>
        <taxon>Eurotiales</taxon>
        <taxon>Aspergillaceae</taxon>
        <taxon>Aspergillus</taxon>
        <taxon>Aspergillus subgen. Cremei</taxon>
    </lineage>
</organism>
<dbReference type="AlphaFoldDB" id="A0A1L9RXR6"/>
<dbReference type="PROSITE" id="PS50234">
    <property type="entry name" value="VWFA"/>
    <property type="match status" value="1"/>
</dbReference>
<evidence type="ECO:0000313" key="5">
    <source>
        <dbReference type="Proteomes" id="UP000184383"/>
    </source>
</evidence>
<gene>
    <name evidence="4" type="ORF">ASPWEDRAFT_97047</name>
</gene>
<dbReference type="Pfam" id="PF08487">
    <property type="entry name" value="VIT"/>
    <property type="match status" value="1"/>
</dbReference>
<dbReference type="VEuPathDB" id="FungiDB:ASPWEDRAFT_97047"/>
<dbReference type="InterPro" id="IPR036465">
    <property type="entry name" value="vWFA_dom_sf"/>
</dbReference>
<sequence length="1040" mass="111602">YLPQVALKAHATILSSTARTTLTQTFLNPSSRLLEEVSYAFPLYDGVSVVGFKCQVGSRVLHSQVKTKEQANVEYQDAVSEKKLASILDQSNSASDCFSIRLGNIPAGEKVTVDITFVGDLKQDAQTDGTRYTIPNTIAPRYSNVLDGMDDWVASRGSPAQSQGISITADVLMEKSSVIRELQSPSHPVKVSLGRISSVQEEDSAFEPSQASASLKIAKGDVLLERDFVLVVRADGLDSPRALLESHPTIPGQRALMATLVPKFSLPPIQPELIFVLDRSGSMKDKIQSLQAALRVFLKSLPVGVCFNICSFGNYHSFLWERSKAYDASSLKEALVFVDNVFANMGGTEMQGAVEAAVESRMGDRELEVLILTDGQIRKQEALFSFVREKSADNSARFFSLGIGNSASHSLIEGIARAGNGFSQSVIAHEELDRKVVRMLKGALTPHIYDYKLKVEYEDSDYDFEVLTSDTETLSIESLADEKEKEVPEIPKENPQKDTQTPISLFVDDFKEPDIGLGAIQPEEIPDVRPPKAIQAPHKIPPLYPFIRTTVYILLDPQSSDRVPKSVAFHATSKQGPLLLNVPISDIGQGETIHQLASRKAVIELEEEHGWLVDAKHNGVPLKHLHANTKRQIARRECERLGIKFQVTGKHCSFVALEDDPENPSETNEKTELPVSIEQTQVPKSASIKNEARKSPSSAGRGSLPPGVVSEQRFAMSPPGPGPFSSAGGEQFGSANPTSNPFGKQSAGGAGFGQSVFDSSSGSSVFDQLAAPASRQSATLPAPASSTSSGPSFGQPAGGALFGKSAFGSSSGNPFEKPQVSLFGSANLNTNTNTTPGGGLFGSANPTPAPPPAPSSNTSSSQFELANSTSTGSSLFGGTNPSTNTNTTNPDTNTNPNPFSGGLFAGLRSLPTPTSGSLFGQPAHSPAPVPETPTSKVRALINLQTFEGSWEWTDPLFTILELNPAETKTNLAKLFQDNGKSVDDSAFPQVEEATVFATLLAMGYLGTKNGDLKNIWELVYEKAEGWVRQALEKMGDEGVV</sequence>
<dbReference type="SMART" id="SM00327">
    <property type="entry name" value="VWA"/>
    <property type="match status" value="1"/>
</dbReference>
<protein>
    <recommendedName>
        <fullName evidence="6">VWFA domain-containing protein</fullName>
    </recommendedName>
</protein>
<dbReference type="STRING" id="1073089.A0A1L9RXR6"/>
<evidence type="ECO:0000313" key="4">
    <source>
        <dbReference type="EMBL" id="OJJ39741.1"/>
    </source>
</evidence>
<evidence type="ECO:0008006" key="6">
    <source>
        <dbReference type="Google" id="ProtNLM"/>
    </source>
</evidence>
<feature type="non-terminal residue" evidence="4">
    <location>
        <position position="1"/>
    </location>
</feature>
<dbReference type="OrthoDB" id="1729737at2759"/>
<dbReference type="PANTHER" id="PTHR45737">
    <property type="entry name" value="VON WILLEBRAND FACTOR A DOMAIN-CONTAINING PROTEIN 5A"/>
    <property type="match status" value="1"/>
</dbReference>